<dbReference type="CDD" id="cd00865">
    <property type="entry name" value="PEBP_bact_arch"/>
    <property type="match status" value="1"/>
</dbReference>
<dbReference type="InterPro" id="IPR008914">
    <property type="entry name" value="PEBP"/>
</dbReference>
<dbReference type="NCBIfam" id="TIGR00481">
    <property type="entry name" value="YbhB/YbcL family Raf kinase inhibitor-like protein"/>
    <property type="match status" value="1"/>
</dbReference>
<dbReference type="Proteomes" id="UP000244162">
    <property type="component" value="Unassembled WGS sequence"/>
</dbReference>
<dbReference type="Gene3D" id="3.90.280.10">
    <property type="entry name" value="PEBP-like"/>
    <property type="match status" value="1"/>
</dbReference>
<dbReference type="OrthoDB" id="9797506at2"/>
<sequence length="152" mass="16807">MTLTISSPAFADGERIPDQYVRDSDNRSPPLEWQGEPEGTMSYALIVEDPDAPRGTFRHWAICDIPANRHELGEGEGQRGRGLHQLANDFGNAGYDGPQPPRGDGPHHYRFRLAALDTDHLDIPASARADAVWNAARPHILAEAELTGIYER</sequence>
<dbReference type="SUPFAM" id="SSF49777">
    <property type="entry name" value="PEBP-like"/>
    <property type="match status" value="1"/>
</dbReference>
<dbReference type="PANTHER" id="PTHR30289">
    <property type="entry name" value="UNCHARACTERIZED PROTEIN YBCL-RELATED"/>
    <property type="match status" value="1"/>
</dbReference>
<feature type="region of interest" description="Disordered" evidence="1">
    <location>
        <begin position="73"/>
        <end position="102"/>
    </location>
</feature>
<feature type="compositionally biased region" description="Basic and acidic residues" evidence="1">
    <location>
        <begin position="12"/>
        <end position="26"/>
    </location>
</feature>
<accession>A0A2T5G371</accession>
<dbReference type="Pfam" id="PF01161">
    <property type="entry name" value="PBP"/>
    <property type="match status" value="1"/>
</dbReference>
<comment type="caution">
    <text evidence="2">The sequence shown here is derived from an EMBL/GenBank/DDBJ whole genome shotgun (WGS) entry which is preliminary data.</text>
</comment>
<organism evidence="2 3">
    <name type="scientific">Sphingomonas oleivorans</name>
    <dbReference type="NCBI Taxonomy" id="1735121"/>
    <lineage>
        <taxon>Bacteria</taxon>
        <taxon>Pseudomonadati</taxon>
        <taxon>Pseudomonadota</taxon>
        <taxon>Alphaproteobacteria</taxon>
        <taxon>Sphingomonadales</taxon>
        <taxon>Sphingomonadaceae</taxon>
        <taxon>Sphingomonas</taxon>
    </lineage>
</organism>
<dbReference type="InterPro" id="IPR005247">
    <property type="entry name" value="YbhB_YbcL/LppC-like"/>
</dbReference>
<dbReference type="AlphaFoldDB" id="A0A2T5G371"/>
<evidence type="ECO:0000313" key="2">
    <source>
        <dbReference type="EMBL" id="PTQ13595.1"/>
    </source>
</evidence>
<protein>
    <submittedName>
        <fullName evidence="2">YbhB/YbcL family Raf kinase inhibitor-like protein</fullName>
    </submittedName>
</protein>
<keyword evidence="3" id="KW-1185">Reference proteome</keyword>
<proteinExistence type="predicted"/>
<dbReference type="EMBL" id="NWBU01000004">
    <property type="protein sequence ID" value="PTQ13595.1"/>
    <property type="molecule type" value="Genomic_DNA"/>
</dbReference>
<reference evidence="2 3" key="1">
    <citation type="submission" date="2017-09" db="EMBL/GenBank/DDBJ databases">
        <title>Sphingomonas panjinensis sp.nov., isolated from oil-contaminated soil.</title>
        <authorList>
            <person name="Wang L."/>
            <person name="Chen L."/>
        </authorList>
    </citation>
    <scope>NUCLEOTIDE SEQUENCE [LARGE SCALE GENOMIC DNA]</scope>
    <source>
        <strain evidence="2 3">FW-11</strain>
    </source>
</reference>
<evidence type="ECO:0000256" key="1">
    <source>
        <dbReference type="SAM" id="MobiDB-lite"/>
    </source>
</evidence>
<dbReference type="RefSeq" id="WP_107966833.1">
    <property type="nucleotide sequence ID" value="NZ_NWBU01000004.1"/>
</dbReference>
<name>A0A2T5G371_9SPHN</name>
<dbReference type="PANTHER" id="PTHR30289:SF1">
    <property type="entry name" value="PEBP (PHOSPHATIDYLETHANOLAMINE-BINDING PROTEIN) FAMILY PROTEIN"/>
    <property type="match status" value="1"/>
</dbReference>
<feature type="region of interest" description="Disordered" evidence="1">
    <location>
        <begin position="1"/>
        <end position="38"/>
    </location>
</feature>
<dbReference type="InterPro" id="IPR036610">
    <property type="entry name" value="PEBP-like_sf"/>
</dbReference>
<gene>
    <name evidence="2" type="ORF">CLG96_04000</name>
</gene>
<evidence type="ECO:0000313" key="3">
    <source>
        <dbReference type="Proteomes" id="UP000244162"/>
    </source>
</evidence>